<evidence type="ECO:0008006" key="4">
    <source>
        <dbReference type="Google" id="ProtNLM"/>
    </source>
</evidence>
<dbReference type="InterPro" id="IPR006311">
    <property type="entry name" value="TAT_signal"/>
</dbReference>
<protein>
    <recommendedName>
        <fullName evidence="4">Tat pathway signal sequence domain protein</fullName>
    </recommendedName>
</protein>
<feature type="chain" id="PRO_5045729932" description="Tat pathway signal sequence domain protein" evidence="1">
    <location>
        <begin position="31"/>
        <end position="260"/>
    </location>
</feature>
<gene>
    <name evidence="2" type="ORF">ACFFQA_21445</name>
</gene>
<reference evidence="2 3" key="1">
    <citation type="submission" date="2024-09" db="EMBL/GenBank/DDBJ databases">
        <authorList>
            <person name="Sun Q."/>
            <person name="Mori K."/>
        </authorList>
    </citation>
    <scope>NUCLEOTIDE SEQUENCE [LARGE SCALE GENOMIC DNA]</scope>
    <source>
        <strain evidence="2 3">TBRC 7907</strain>
    </source>
</reference>
<keyword evidence="3" id="KW-1185">Reference proteome</keyword>
<dbReference type="PROSITE" id="PS51318">
    <property type="entry name" value="TAT"/>
    <property type="match status" value="1"/>
</dbReference>
<evidence type="ECO:0000313" key="3">
    <source>
        <dbReference type="Proteomes" id="UP001589693"/>
    </source>
</evidence>
<sequence length="260" mass="28898">MEHLSTSRRSLLLGATATAGLLALPGPATAAPAWQLRWSPDPNRDAPAAAFAGLEQHAHTQHIHARDGAYRFDMHCPPDFADVDVKHGDRQRTEARGMRSGGEIKILQDQTWRISYDMFVPNTLRPTTAFTHIFQIKVRDIAPPLVTLTLNARGGGVIEMRTSNDSGAYTTHDGTSYESIRNRWTSVDIEVKASNSGAHVAWTLRDTAGQTLLNRRITGLDMWRGQNWLTPKWGVYRSLSSSGRVTTYLLTRNMKAHQLG</sequence>
<dbReference type="Gene3D" id="2.60.120.200">
    <property type="match status" value="1"/>
</dbReference>
<feature type="signal peptide" evidence="1">
    <location>
        <begin position="1"/>
        <end position="30"/>
    </location>
</feature>
<accession>A0ABV6A032</accession>
<evidence type="ECO:0000256" key="1">
    <source>
        <dbReference type="SAM" id="SignalP"/>
    </source>
</evidence>
<proteinExistence type="predicted"/>
<dbReference type="EMBL" id="JBHLZU010000018">
    <property type="protein sequence ID" value="MFB9906507.1"/>
    <property type="molecule type" value="Genomic_DNA"/>
</dbReference>
<name>A0ABV6A032_9PSEU</name>
<organism evidence="2 3">
    <name type="scientific">Allokutzneria oryzae</name>
    <dbReference type="NCBI Taxonomy" id="1378989"/>
    <lineage>
        <taxon>Bacteria</taxon>
        <taxon>Bacillati</taxon>
        <taxon>Actinomycetota</taxon>
        <taxon>Actinomycetes</taxon>
        <taxon>Pseudonocardiales</taxon>
        <taxon>Pseudonocardiaceae</taxon>
        <taxon>Allokutzneria</taxon>
    </lineage>
</organism>
<comment type="caution">
    <text evidence="2">The sequence shown here is derived from an EMBL/GenBank/DDBJ whole genome shotgun (WGS) entry which is preliminary data.</text>
</comment>
<keyword evidence="1" id="KW-0732">Signal</keyword>
<dbReference type="Proteomes" id="UP001589693">
    <property type="component" value="Unassembled WGS sequence"/>
</dbReference>
<evidence type="ECO:0000313" key="2">
    <source>
        <dbReference type="EMBL" id="MFB9906507.1"/>
    </source>
</evidence>
<dbReference type="RefSeq" id="WP_377854933.1">
    <property type="nucleotide sequence ID" value="NZ_JBHLZU010000018.1"/>
</dbReference>